<dbReference type="PANTHER" id="PTHR30255">
    <property type="entry name" value="SINGLE-STRANDED-DNA-SPECIFIC EXONUCLEASE RECJ"/>
    <property type="match status" value="1"/>
</dbReference>
<dbReference type="Pfam" id="PF01368">
    <property type="entry name" value="DHH"/>
    <property type="match status" value="1"/>
</dbReference>
<keyword evidence="2" id="KW-0269">Exonuclease</keyword>
<reference evidence="2 3" key="1">
    <citation type="journal article" date="2012" name="Appl. Environ. Microbiol.">
        <title>Characterization of Two Virulent Phages of Lactobacillus plantarum.</title>
        <authorList>
            <person name="Briggiler Marco M."/>
            <person name="Garneau J.E."/>
            <person name="Tremblay D."/>
            <person name="Quiberoni A."/>
            <person name="Moineau S."/>
        </authorList>
    </citation>
    <scope>NUCLEOTIDE SEQUENCE [LARGE SCALE GENOMIC DNA]</scope>
</reference>
<dbReference type="EMBL" id="JX486088">
    <property type="protein sequence ID" value="AFU63155.1"/>
    <property type="molecule type" value="Genomic_DNA"/>
</dbReference>
<keyword evidence="3" id="KW-1185">Reference proteome</keyword>
<name>K4I4F4_9CAUD</name>
<accession>K4I4F4</accession>
<evidence type="ECO:0000259" key="1">
    <source>
        <dbReference type="Pfam" id="PF01368"/>
    </source>
</evidence>
<dbReference type="InterPro" id="IPR038763">
    <property type="entry name" value="DHH_sf"/>
</dbReference>
<organism evidence="2 3">
    <name type="scientific">Lactobacillus phage ATCC 8014-B2</name>
    <dbReference type="NCBI Taxonomy" id="1225795"/>
    <lineage>
        <taxon>Viruses</taxon>
        <taxon>Duplodnaviria</taxon>
        <taxon>Heunggongvirae</taxon>
        <taxon>Uroviricota</taxon>
        <taxon>Caudoviricetes</taxon>
        <taxon>Tybeckvirinae</taxon>
        <taxon>Douglaswolinvirus</taxon>
        <taxon>Douglaswolinvirus B2</taxon>
    </lineage>
</organism>
<dbReference type="Gene3D" id="3.90.1640.30">
    <property type="match status" value="1"/>
</dbReference>
<sequence>MKIVKSDTDVVNEQIDGFNVNIVSESVNDTVKEAIEYRKKNVWGTNNGAVDFNYLPHKGELNKIAKDLYDNNRKVAILVDVDVDGYMSAAIMYKAIKSINNEQDIDMLFPDVKLHGIKANIGLVDDEYDYIFCPDSSSNDLQTISKLEKNKRTKVVVIDHHILEHEDYIIDNPDKFLIVSNQYQDSELNKELTGAGMSLLVSELWGENYNIEINFDLAAVGQIADMSDLNDEGIFDIVKKGLSETTNEMLLTFFKDDEEVRSIKHIQFTLIPRINAVSRIGNHEERQLIFNSFIDKGGVVPVSVRHKGGDGKMHTDSVDMNVYERANNVLKKVKGRQDRLVKSALKDVEWLSDNKSEYNAIVIGDKFSKGISGLVANKLLGQTKKPSLVFKRDGDRLNGSGRFPENINGLKLLKDIDGVFAAGHEQAFGVGFPEDEFKIVSKVVNTASKKSPDYVYRVDSAYVDELPTIEEIRDIYQESVIFRGAKDEIKLAIIGLKVDKKEIVLKNNWTKIKIGSLVINDFNTTDDMKEYINKFGDKCFSFVCSVGFNFWGKEPTPQLNVDKIVKSDGVRVEITKDNFIF</sequence>
<keyword evidence="2" id="KW-0378">Hydrolase</keyword>
<proteinExistence type="predicted"/>
<gene>
    <name evidence="2" type="ORF">8014-B2_0088</name>
</gene>
<dbReference type="PANTHER" id="PTHR30255:SF2">
    <property type="entry name" value="SINGLE-STRANDED-DNA-SPECIFIC EXONUCLEASE RECJ"/>
    <property type="match status" value="1"/>
</dbReference>
<dbReference type="Proteomes" id="UP000008061">
    <property type="component" value="Segment"/>
</dbReference>
<evidence type="ECO:0000313" key="2">
    <source>
        <dbReference type="EMBL" id="AFU63155.1"/>
    </source>
</evidence>
<dbReference type="InterPro" id="IPR001667">
    <property type="entry name" value="DDH_dom"/>
</dbReference>
<evidence type="ECO:0000313" key="3">
    <source>
        <dbReference type="Proteomes" id="UP000008061"/>
    </source>
</evidence>
<dbReference type="Gene3D" id="3.10.310.30">
    <property type="match status" value="1"/>
</dbReference>
<protein>
    <submittedName>
        <fullName evidence="2">Single-stranded-DNA exonuclease</fullName>
    </submittedName>
</protein>
<dbReference type="InterPro" id="IPR051673">
    <property type="entry name" value="SSDNA_exonuclease_RecJ"/>
</dbReference>
<feature type="domain" description="DDH" evidence="1">
    <location>
        <begin position="74"/>
        <end position="168"/>
    </location>
</feature>
<dbReference type="SUPFAM" id="SSF64182">
    <property type="entry name" value="DHH phosphoesterases"/>
    <property type="match status" value="1"/>
</dbReference>
<dbReference type="GO" id="GO:0004527">
    <property type="term" value="F:exonuclease activity"/>
    <property type="evidence" value="ECO:0007669"/>
    <property type="project" value="UniProtKB-KW"/>
</dbReference>
<keyword evidence="2" id="KW-0540">Nuclease</keyword>